<feature type="region of interest" description="Disordered" evidence="1">
    <location>
        <begin position="188"/>
        <end position="275"/>
    </location>
</feature>
<evidence type="ECO:0000313" key="3">
    <source>
        <dbReference type="Proteomes" id="UP001153076"/>
    </source>
</evidence>
<evidence type="ECO:0000313" key="2">
    <source>
        <dbReference type="EMBL" id="KAJ8419720.1"/>
    </source>
</evidence>
<protein>
    <submittedName>
        <fullName evidence="2">Uncharacterized protein</fullName>
    </submittedName>
</protein>
<reference evidence="2" key="1">
    <citation type="submission" date="2022-04" db="EMBL/GenBank/DDBJ databases">
        <title>Carnegiea gigantea Genome sequencing and assembly v2.</title>
        <authorList>
            <person name="Copetti D."/>
            <person name="Sanderson M.J."/>
            <person name="Burquez A."/>
            <person name="Wojciechowski M.F."/>
        </authorList>
    </citation>
    <scope>NUCLEOTIDE SEQUENCE</scope>
    <source>
        <strain evidence="2">SGP5-SGP5p</strain>
        <tissue evidence="2">Aerial part</tissue>
    </source>
</reference>
<dbReference type="AlphaFoldDB" id="A0A9Q1JIS1"/>
<dbReference type="Proteomes" id="UP001153076">
    <property type="component" value="Unassembled WGS sequence"/>
</dbReference>
<dbReference type="EMBL" id="JAKOGI010004541">
    <property type="protein sequence ID" value="KAJ8419720.1"/>
    <property type="molecule type" value="Genomic_DNA"/>
</dbReference>
<organism evidence="2 3">
    <name type="scientific">Carnegiea gigantea</name>
    <dbReference type="NCBI Taxonomy" id="171969"/>
    <lineage>
        <taxon>Eukaryota</taxon>
        <taxon>Viridiplantae</taxon>
        <taxon>Streptophyta</taxon>
        <taxon>Embryophyta</taxon>
        <taxon>Tracheophyta</taxon>
        <taxon>Spermatophyta</taxon>
        <taxon>Magnoliopsida</taxon>
        <taxon>eudicotyledons</taxon>
        <taxon>Gunneridae</taxon>
        <taxon>Pentapetalae</taxon>
        <taxon>Caryophyllales</taxon>
        <taxon>Cactineae</taxon>
        <taxon>Cactaceae</taxon>
        <taxon>Cactoideae</taxon>
        <taxon>Echinocereeae</taxon>
        <taxon>Carnegiea</taxon>
    </lineage>
</organism>
<accession>A0A9Q1JIS1</accession>
<dbReference type="OrthoDB" id="1001981at2759"/>
<gene>
    <name evidence="2" type="ORF">Cgig2_020781</name>
</gene>
<proteinExistence type="predicted"/>
<feature type="compositionally biased region" description="Basic and acidic residues" evidence="1">
    <location>
        <begin position="190"/>
        <end position="203"/>
    </location>
</feature>
<name>A0A9Q1JIS1_9CARY</name>
<evidence type="ECO:0000256" key="1">
    <source>
        <dbReference type="SAM" id="MobiDB-lite"/>
    </source>
</evidence>
<feature type="compositionally biased region" description="Basic and acidic residues" evidence="1">
    <location>
        <begin position="233"/>
        <end position="260"/>
    </location>
</feature>
<dbReference type="PANTHER" id="PTHR34835">
    <property type="entry name" value="OS07G0283600 PROTEIN-RELATED"/>
    <property type="match status" value="1"/>
</dbReference>
<keyword evidence="3" id="KW-1185">Reference proteome</keyword>
<comment type="caution">
    <text evidence="2">The sequence shown here is derived from an EMBL/GenBank/DDBJ whole genome shotgun (WGS) entry which is preliminary data.</text>
</comment>
<sequence length="275" mass="31737">MYQKEFITRMSIRSFSSMVAQLNEAQTEVVRSMGFDFFLKFNLKQILGKFSKWLVESFDPGKAFDVYLTLGVPIGEREIMEITKSSTDEKYNEMHAAWVKQWKIEHTAPKLTCMPEFFLAKKDGGKGFKRNFIIYLLNCFFSGPKNSYYSKSILKYVKDVNQIASLDWCKFILRKLITSVRAQLRKHATHDKQTEKAKEKEELPTQPVDKVAEKRKPSEDPADKPLSKKAKRDKISLESRKDDEPARESVAKGEDNKKSSEQIAAKNIPSDDEGR</sequence>
<feature type="compositionally biased region" description="Basic and acidic residues" evidence="1">
    <location>
        <begin position="210"/>
        <end position="226"/>
    </location>
</feature>